<dbReference type="EMBL" id="JAINUF010000006">
    <property type="protein sequence ID" value="KAJ8356163.1"/>
    <property type="molecule type" value="Genomic_DNA"/>
</dbReference>
<keyword evidence="3" id="KW-1185">Reference proteome</keyword>
<dbReference type="AlphaFoldDB" id="A0A9Q1FD63"/>
<proteinExistence type="predicted"/>
<evidence type="ECO:0000313" key="3">
    <source>
        <dbReference type="Proteomes" id="UP001152622"/>
    </source>
</evidence>
<protein>
    <submittedName>
        <fullName evidence="2">Uncharacterized protein</fullName>
    </submittedName>
</protein>
<gene>
    <name evidence="2" type="ORF">SKAU_G00189570</name>
</gene>
<feature type="region of interest" description="Disordered" evidence="1">
    <location>
        <begin position="67"/>
        <end position="86"/>
    </location>
</feature>
<comment type="caution">
    <text evidence="2">The sequence shown here is derived from an EMBL/GenBank/DDBJ whole genome shotgun (WGS) entry which is preliminary data.</text>
</comment>
<evidence type="ECO:0000313" key="2">
    <source>
        <dbReference type="EMBL" id="KAJ8356163.1"/>
    </source>
</evidence>
<reference evidence="2" key="1">
    <citation type="journal article" date="2023" name="Science">
        <title>Genome structures resolve the early diversification of teleost fishes.</title>
        <authorList>
            <person name="Parey E."/>
            <person name="Louis A."/>
            <person name="Montfort J."/>
            <person name="Bouchez O."/>
            <person name="Roques C."/>
            <person name="Iampietro C."/>
            <person name="Lluch J."/>
            <person name="Castinel A."/>
            <person name="Donnadieu C."/>
            <person name="Desvignes T."/>
            <person name="Floi Bucao C."/>
            <person name="Jouanno E."/>
            <person name="Wen M."/>
            <person name="Mejri S."/>
            <person name="Dirks R."/>
            <person name="Jansen H."/>
            <person name="Henkel C."/>
            <person name="Chen W.J."/>
            <person name="Zahm M."/>
            <person name="Cabau C."/>
            <person name="Klopp C."/>
            <person name="Thompson A.W."/>
            <person name="Robinson-Rechavi M."/>
            <person name="Braasch I."/>
            <person name="Lecointre G."/>
            <person name="Bobe J."/>
            <person name="Postlethwait J.H."/>
            <person name="Berthelot C."/>
            <person name="Roest Crollius H."/>
            <person name="Guiguen Y."/>
        </authorList>
    </citation>
    <scope>NUCLEOTIDE SEQUENCE</scope>
    <source>
        <strain evidence="2">WJC10195</strain>
    </source>
</reference>
<organism evidence="2 3">
    <name type="scientific">Synaphobranchus kaupii</name>
    <name type="common">Kaup's arrowtooth eel</name>
    <dbReference type="NCBI Taxonomy" id="118154"/>
    <lineage>
        <taxon>Eukaryota</taxon>
        <taxon>Metazoa</taxon>
        <taxon>Chordata</taxon>
        <taxon>Craniata</taxon>
        <taxon>Vertebrata</taxon>
        <taxon>Euteleostomi</taxon>
        <taxon>Actinopterygii</taxon>
        <taxon>Neopterygii</taxon>
        <taxon>Teleostei</taxon>
        <taxon>Anguilliformes</taxon>
        <taxon>Synaphobranchidae</taxon>
        <taxon>Synaphobranchus</taxon>
    </lineage>
</organism>
<sequence>MAMLSSMEMTWALPDCDSKDLLLVAISSKPRKARHLDRNAEGNNSLSFTAAIGLREYSYAFYQPMSRSGCESKGSNGSSVEAAAAL</sequence>
<evidence type="ECO:0000256" key="1">
    <source>
        <dbReference type="SAM" id="MobiDB-lite"/>
    </source>
</evidence>
<accession>A0A9Q1FD63</accession>
<dbReference type="Proteomes" id="UP001152622">
    <property type="component" value="Chromosome 6"/>
</dbReference>
<name>A0A9Q1FD63_SYNKA</name>